<dbReference type="Proteomes" id="UP001164459">
    <property type="component" value="Chromosome"/>
</dbReference>
<dbReference type="EMBL" id="CP114040">
    <property type="protein sequence ID" value="WAS97942.1"/>
    <property type="molecule type" value="Genomic_DNA"/>
</dbReference>
<accession>A0ABY7HF87</accession>
<reference evidence="2" key="1">
    <citation type="submission" date="2022-11" db="EMBL/GenBank/DDBJ databases">
        <title>Minimal conservation of predation-associated metabolite biosynthetic gene clusters underscores biosynthetic potential of Myxococcota including descriptions for ten novel species: Archangium lansinium sp. nov., Myxococcus landrumus sp. nov., Nannocystis bai.</title>
        <authorList>
            <person name="Ahearne A."/>
            <person name="Stevens C."/>
            <person name="Dowd S."/>
        </authorList>
    </citation>
    <scope>NUCLEOTIDE SEQUENCE</scope>
    <source>
        <strain evidence="2">Fl3</strain>
    </source>
</reference>
<evidence type="ECO:0000313" key="2">
    <source>
        <dbReference type="EMBL" id="WAS97942.1"/>
    </source>
</evidence>
<sequence length="321" mass="35859">MHRRDFALGLAAAGICACSDRPAAAPPAPSRTLEPEPEPELPAPGPPPPPIPAAALGPPLITRAALDARAAELRERHAGRGFTVLVEPPFVVLGDEPPADVQRRADRTIHWSVLRLKHDYFARDPARIIDVYLFADRASYGRNTRELFGEEPDTPYGYYSPKHAALIMNIGTGGGTLVHEIVHPFMAANFPACPAWFNEGLASLYEQCGERDGQIVGYPNWRLPGLQAEIRGERLRSFAELCAGDSDDFYGRRSGANYAQARYLCYYLQERDRLRDYYHAFVAGADLDPGGYATLQKILGHRDMPRFEREWRRFVLDLEWG</sequence>
<organism evidence="2 3">
    <name type="scientific">Nannocystis punicea</name>
    <dbReference type="NCBI Taxonomy" id="2995304"/>
    <lineage>
        <taxon>Bacteria</taxon>
        <taxon>Pseudomonadati</taxon>
        <taxon>Myxococcota</taxon>
        <taxon>Polyangia</taxon>
        <taxon>Nannocystales</taxon>
        <taxon>Nannocystaceae</taxon>
        <taxon>Nannocystis</taxon>
    </lineage>
</organism>
<dbReference type="PROSITE" id="PS51257">
    <property type="entry name" value="PROKAR_LIPOPROTEIN"/>
    <property type="match status" value="1"/>
</dbReference>
<feature type="compositionally biased region" description="Pro residues" evidence="1">
    <location>
        <begin position="40"/>
        <end position="52"/>
    </location>
</feature>
<keyword evidence="3" id="KW-1185">Reference proteome</keyword>
<protein>
    <recommendedName>
        <fullName evidence="4">DUF1570 domain-containing protein</fullName>
    </recommendedName>
</protein>
<evidence type="ECO:0000313" key="3">
    <source>
        <dbReference type="Proteomes" id="UP001164459"/>
    </source>
</evidence>
<dbReference type="RefSeq" id="WP_269040308.1">
    <property type="nucleotide sequence ID" value="NZ_CP114040.1"/>
</dbReference>
<feature type="region of interest" description="Disordered" evidence="1">
    <location>
        <begin position="19"/>
        <end position="57"/>
    </location>
</feature>
<name>A0ABY7HF87_9BACT</name>
<evidence type="ECO:0008006" key="4">
    <source>
        <dbReference type="Google" id="ProtNLM"/>
    </source>
</evidence>
<gene>
    <name evidence="2" type="ORF">O0S08_17520</name>
</gene>
<evidence type="ECO:0000256" key="1">
    <source>
        <dbReference type="SAM" id="MobiDB-lite"/>
    </source>
</evidence>
<proteinExistence type="predicted"/>